<reference evidence="11 12" key="1">
    <citation type="journal article" date="2017" name="Antonie Van Leeuwenhoek">
        <title>Rhizobium rhizosphaerae sp. nov., a novel species isolated from rice rhizosphere.</title>
        <authorList>
            <person name="Zhao J.J."/>
            <person name="Zhang J."/>
            <person name="Zhang R.J."/>
            <person name="Zhang C.W."/>
            <person name="Yin H.Q."/>
            <person name="Zhang X.X."/>
        </authorList>
    </citation>
    <scope>NUCLEOTIDE SEQUENCE [LARGE SCALE GENOMIC DNA]</scope>
    <source>
        <strain evidence="11 12">E3</strain>
    </source>
</reference>
<sequence>MTDTNFEKVQFITIDPDHEGQRIDNFLRTLLKGVPKSLIYRILRKGEVRVNKKRVKPEYKLMGGDEIRLPPIRVSETTNQAPSTKLDKVATLESHILFEDDVLIVVNKPSGMAVHGGSGLSFGVIEALRALRPTAKFLELVHRLDRDTSGCLLIAKKRSALKHLHEQLRNKTVDKRYQALVHGHWPENRFKVKAPLLKNIVKSGERIVSVSTDGKESETRYRILETFSQATLVEASPITGRTHQIRVHCQHAGHPIACDSKYKDDEFNHYMAEIGLNRLFLHAHRILYVHPVSGQQMSHTANLDNTLTQTLAKLRKNDA</sequence>
<feature type="active site" evidence="7">
    <location>
        <position position="145"/>
    </location>
</feature>
<evidence type="ECO:0000256" key="1">
    <source>
        <dbReference type="ARBA" id="ARBA00000381"/>
    </source>
</evidence>
<keyword evidence="6 9" id="KW-0413">Isomerase</keyword>
<evidence type="ECO:0000256" key="9">
    <source>
        <dbReference type="RuleBase" id="RU362028"/>
    </source>
</evidence>
<evidence type="ECO:0000256" key="6">
    <source>
        <dbReference type="ARBA" id="ARBA00023235"/>
    </source>
</evidence>
<name>K6YUA9_9ALTE</name>
<dbReference type="Proteomes" id="UP000006334">
    <property type="component" value="Unassembled WGS sequence"/>
</dbReference>
<evidence type="ECO:0000313" key="12">
    <source>
        <dbReference type="Proteomes" id="UP000006334"/>
    </source>
</evidence>
<dbReference type="Pfam" id="PF00849">
    <property type="entry name" value="PseudoU_synth_2"/>
    <property type="match status" value="1"/>
</dbReference>
<dbReference type="Gene3D" id="3.10.290.10">
    <property type="entry name" value="RNA-binding S4 domain"/>
    <property type="match status" value="1"/>
</dbReference>
<dbReference type="PROSITE" id="PS50889">
    <property type="entry name" value="S4"/>
    <property type="match status" value="1"/>
</dbReference>
<dbReference type="PROSITE" id="PS01129">
    <property type="entry name" value="PSI_RLU"/>
    <property type="match status" value="1"/>
</dbReference>
<dbReference type="GO" id="GO:0000455">
    <property type="term" value="P:enzyme-directed rRNA pseudouridine synthesis"/>
    <property type="evidence" value="ECO:0007669"/>
    <property type="project" value="UniProtKB-ARBA"/>
</dbReference>
<dbReference type="CDD" id="cd02869">
    <property type="entry name" value="PseudoU_synth_RluA_like"/>
    <property type="match status" value="1"/>
</dbReference>
<accession>K6YUA9</accession>
<keyword evidence="4" id="KW-0698">rRNA processing</keyword>
<dbReference type="SUPFAM" id="SSF55174">
    <property type="entry name" value="Alpha-L RNA-binding motif"/>
    <property type="match status" value="1"/>
</dbReference>
<evidence type="ECO:0000256" key="7">
    <source>
        <dbReference type="PIRSR" id="PIRSR606225-1"/>
    </source>
</evidence>
<dbReference type="PANTHER" id="PTHR21600">
    <property type="entry name" value="MITOCHONDRIAL RNA PSEUDOURIDINE SYNTHASE"/>
    <property type="match status" value="1"/>
</dbReference>
<comment type="catalytic activity">
    <reaction evidence="1">
        <text>uridine(955/2504/2580) in 23S rRNA = pseudouridine(955/2504/2580) in 23S rRNA</text>
        <dbReference type="Rhea" id="RHEA:42528"/>
        <dbReference type="Rhea" id="RHEA-COMP:10099"/>
        <dbReference type="Rhea" id="RHEA-COMP:10100"/>
        <dbReference type="ChEBI" id="CHEBI:65314"/>
        <dbReference type="ChEBI" id="CHEBI:65315"/>
        <dbReference type="EC" id="5.4.99.24"/>
    </reaction>
</comment>
<evidence type="ECO:0000256" key="2">
    <source>
        <dbReference type="ARBA" id="ARBA00002876"/>
    </source>
</evidence>
<evidence type="ECO:0000313" key="11">
    <source>
        <dbReference type="EMBL" id="GAC14855.1"/>
    </source>
</evidence>
<dbReference type="OrthoDB" id="9785808at2"/>
<dbReference type="eggNOG" id="COG0564">
    <property type="taxonomic scope" value="Bacteria"/>
</dbReference>
<dbReference type="InterPro" id="IPR020103">
    <property type="entry name" value="PsdUridine_synth_cat_dom_sf"/>
</dbReference>
<organism evidence="11 12">
    <name type="scientific">Aliiglaciecola lipolytica E3</name>
    <dbReference type="NCBI Taxonomy" id="1127673"/>
    <lineage>
        <taxon>Bacteria</taxon>
        <taxon>Pseudomonadati</taxon>
        <taxon>Pseudomonadota</taxon>
        <taxon>Gammaproteobacteria</taxon>
        <taxon>Alteromonadales</taxon>
        <taxon>Alteromonadaceae</taxon>
        <taxon>Aliiglaciecola</taxon>
    </lineage>
</organism>
<dbReference type="NCBIfam" id="NF008249">
    <property type="entry name" value="PRK11025.1"/>
    <property type="match status" value="1"/>
</dbReference>
<dbReference type="FunFam" id="3.10.290.10:FF:000010">
    <property type="entry name" value="Pseudouridine synthase"/>
    <property type="match status" value="1"/>
</dbReference>
<evidence type="ECO:0000256" key="4">
    <source>
        <dbReference type="ARBA" id="ARBA00022552"/>
    </source>
</evidence>
<dbReference type="GO" id="GO:0160141">
    <property type="term" value="F:23S rRNA pseudouridine(955/2504/2580) synthase activity"/>
    <property type="evidence" value="ECO:0007669"/>
    <property type="project" value="UniProtKB-EC"/>
</dbReference>
<dbReference type="EMBL" id="BAEN01000041">
    <property type="protein sequence ID" value="GAC14855.1"/>
    <property type="molecule type" value="Genomic_DNA"/>
</dbReference>
<dbReference type="GO" id="GO:0003723">
    <property type="term" value="F:RNA binding"/>
    <property type="evidence" value="ECO:0007669"/>
    <property type="project" value="UniProtKB-KW"/>
</dbReference>
<dbReference type="PANTHER" id="PTHR21600:SF92">
    <property type="entry name" value="RIBOSOMAL LARGE SUBUNIT PSEUDOURIDINE SYNTHASE C"/>
    <property type="match status" value="1"/>
</dbReference>
<protein>
    <recommendedName>
        <fullName evidence="9">Pseudouridine synthase</fullName>
        <ecNumber evidence="9">5.4.99.-</ecNumber>
    </recommendedName>
</protein>
<dbReference type="SMART" id="SM00363">
    <property type="entry name" value="S4"/>
    <property type="match status" value="1"/>
</dbReference>
<keyword evidence="12" id="KW-1185">Reference proteome</keyword>
<dbReference type="SUPFAM" id="SSF55120">
    <property type="entry name" value="Pseudouridine synthase"/>
    <property type="match status" value="1"/>
</dbReference>
<keyword evidence="5 8" id="KW-0694">RNA-binding</keyword>
<gene>
    <name evidence="11" type="primary">rluC</name>
    <name evidence="11" type="ORF">GLIP_2227</name>
</gene>
<feature type="domain" description="RNA-binding S4" evidence="10">
    <location>
        <begin position="21"/>
        <end position="82"/>
    </location>
</feature>
<dbReference type="EC" id="5.4.99.-" evidence="9"/>
<comment type="caution">
    <text evidence="11">The sequence shown here is derived from an EMBL/GenBank/DDBJ whole genome shotgun (WGS) entry which is preliminary data.</text>
</comment>
<dbReference type="Pfam" id="PF01479">
    <property type="entry name" value="S4"/>
    <property type="match status" value="1"/>
</dbReference>
<dbReference type="InterPro" id="IPR006224">
    <property type="entry name" value="PsdUridine_synth_RluA-like_CS"/>
</dbReference>
<evidence type="ECO:0000256" key="5">
    <source>
        <dbReference type="ARBA" id="ARBA00022884"/>
    </source>
</evidence>
<evidence type="ECO:0000256" key="8">
    <source>
        <dbReference type="PROSITE-ProRule" id="PRU00182"/>
    </source>
</evidence>
<dbReference type="InterPro" id="IPR006225">
    <property type="entry name" value="PsdUridine_synth_RluC/D"/>
</dbReference>
<dbReference type="Gene3D" id="3.30.2350.10">
    <property type="entry name" value="Pseudouridine synthase"/>
    <property type="match status" value="1"/>
</dbReference>
<dbReference type="InterPro" id="IPR050188">
    <property type="entry name" value="RluA_PseudoU_synthase"/>
</dbReference>
<dbReference type="AlphaFoldDB" id="K6YUA9"/>
<evidence type="ECO:0000256" key="3">
    <source>
        <dbReference type="ARBA" id="ARBA00010876"/>
    </source>
</evidence>
<comment type="similarity">
    <text evidence="3 9">Belongs to the pseudouridine synthase RluA family.</text>
</comment>
<comment type="catalytic activity">
    <reaction evidence="9">
        <text>a uridine in RNA = a pseudouridine in RNA</text>
        <dbReference type="Rhea" id="RHEA:48348"/>
        <dbReference type="Rhea" id="RHEA-COMP:12068"/>
        <dbReference type="Rhea" id="RHEA-COMP:12069"/>
        <dbReference type="ChEBI" id="CHEBI:65314"/>
        <dbReference type="ChEBI" id="CHEBI:65315"/>
    </reaction>
</comment>
<dbReference type="InterPro" id="IPR002942">
    <property type="entry name" value="S4_RNA-bd"/>
</dbReference>
<proteinExistence type="inferred from homology"/>
<dbReference type="InterPro" id="IPR036986">
    <property type="entry name" value="S4_RNA-bd_sf"/>
</dbReference>
<dbReference type="CDD" id="cd00165">
    <property type="entry name" value="S4"/>
    <property type="match status" value="1"/>
</dbReference>
<dbReference type="STRING" id="1127673.GLIP_2227"/>
<dbReference type="RefSeq" id="WP_008844671.1">
    <property type="nucleotide sequence ID" value="NZ_BAEN01000041.1"/>
</dbReference>
<comment type="function">
    <text evidence="2">Responsible for synthesis of pseudouridine from uracil at positions 955, 2504 and 2580 in 23S ribosomal RNA.</text>
</comment>
<dbReference type="NCBIfam" id="TIGR00005">
    <property type="entry name" value="rluA_subfam"/>
    <property type="match status" value="1"/>
</dbReference>
<dbReference type="InterPro" id="IPR006145">
    <property type="entry name" value="PsdUridine_synth_RsuA/RluA"/>
</dbReference>
<evidence type="ECO:0000259" key="10">
    <source>
        <dbReference type="SMART" id="SM00363"/>
    </source>
</evidence>